<proteinExistence type="predicted"/>
<name>A0ABW3Y7V1_9ACTN</name>
<protein>
    <submittedName>
        <fullName evidence="3">CHAT domain-containing protein</fullName>
    </submittedName>
</protein>
<dbReference type="EMBL" id="JBHTMP010000005">
    <property type="protein sequence ID" value="MFD1320523.1"/>
    <property type="molecule type" value="Genomic_DNA"/>
</dbReference>
<organism evidence="3 4">
    <name type="scientific">Micromonospora sonneratiae</name>
    <dbReference type="NCBI Taxonomy" id="1184706"/>
    <lineage>
        <taxon>Bacteria</taxon>
        <taxon>Bacillati</taxon>
        <taxon>Actinomycetota</taxon>
        <taxon>Actinomycetes</taxon>
        <taxon>Micromonosporales</taxon>
        <taxon>Micromonosporaceae</taxon>
        <taxon>Micromonospora</taxon>
    </lineage>
</organism>
<feature type="domain" description="CHAT" evidence="2">
    <location>
        <begin position="528"/>
        <end position="780"/>
    </location>
</feature>
<evidence type="ECO:0000256" key="1">
    <source>
        <dbReference type="SAM" id="MobiDB-lite"/>
    </source>
</evidence>
<accession>A0ABW3Y7V1</accession>
<comment type="caution">
    <text evidence="3">The sequence shown here is derived from an EMBL/GenBank/DDBJ whole genome shotgun (WGS) entry which is preliminary data.</text>
</comment>
<feature type="compositionally biased region" description="Gly residues" evidence="1">
    <location>
        <begin position="487"/>
        <end position="503"/>
    </location>
</feature>
<gene>
    <name evidence="3" type="ORF">ACFQ4H_05385</name>
</gene>
<dbReference type="Pfam" id="PF12770">
    <property type="entry name" value="CHAT"/>
    <property type="match status" value="1"/>
</dbReference>
<dbReference type="Proteomes" id="UP001597260">
    <property type="component" value="Unassembled WGS sequence"/>
</dbReference>
<dbReference type="RefSeq" id="WP_377567579.1">
    <property type="nucleotide sequence ID" value="NZ_JBHTMP010000005.1"/>
</dbReference>
<evidence type="ECO:0000313" key="3">
    <source>
        <dbReference type="EMBL" id="MFD1320523.1"/>
    </source>
</evidence>
<feature type="region of interest" description="Disordered" evidence="1">
    <location>
        <begin position="476"/>
        <end position="507"/>
    </location>
</feature>
<evidence type="ECO:0000313" key="4">
    <source>
        <dbReference type="Proteomes" id="UP001597260"/>
    </source>
</evidence>
<reference evidence="4" key="1">
    <citation type="journal article" date="2019" name="Int. J. Syst. Evol. Microbiol.">
        <title>The Global Catalogue of Microorganisms (GCM) 10K type strain sequencing project: providing services to taxonomists for standard genome sequencing and annotation.</title>
        <authorList>
            <consortium name="The Broad Institute Genomics Platform"/>
            <consortium name="The Broad Institute Genome Sequencing Center for Infectious Disease"/>
            <person name="Wu L."/>
            <person name="Ma J."/>
        </authorList>
    </citation>
    <scope>NUCLEOTIDE SEQUENCE [LARGE SCALE GENOMIC DNA]</scope>
    <source>
        <strain evidence="4">JCM 31037</strain>
    </source>
</reference>
<evidence type="ECO:0000259" key="2">
    <source>
        <dbReference type="Pfam" id="PF12770"/>
    </source>
</evidence>
<keyword evidence="4" id="KW-1185">Reference proteome</keyword>
<sequence length="791" mass="85662">MTGPSLHVSRVLARDDLLQLAADADDAVGIVRQRKSLARSAESGLDVFAVALRHYLSGVESRQWAIRARAWSYAGTIVCFCDLVGIPIETPYSAQEMYASAARELTENVIDGRRLDRDLTLGVFNTHRMARNLRLTGRYAEALNLVVVPPTDLFGTGAEPHWGHYLFEFGACLISNGQAAQVPDALGEQRKYWERTRAASFSTRHRFEFVLALAEWERGEPAEALRGLRVASDRLGPDDRPRNRALDALRASLDEARDVQRLSVTLGLAECLVLGEPTEARLREVVDLGGQALEVAEQIRGRWRVIARSRTPLAVAFRRIYGDIALLASRLPGPDAAALGFRVSLSAKQTGFASRVREGRLLMSPHVGGLLEEIVDLEDPPADTLTAGDRASRDEKLEQLRVRIEEEVSPMLADTVLPVPTELHRLVEVIGERHAVDFVALPDSLSGHRKNWFRATIQPGRQIGFERFEPGPAYAAFFEGGSSAGSEGDGSSGSSGVSEGSGRGQDPWLDRLEQATATEQPDWRGLAHELLPAALLEEVRARTVADPVELLISAHSALSLLPWAALRIDDAGTPLVERAVIAQCPTLTCLSYRRPPVVTGPVLVRLVSAAEGGVNVDQERLAWDLDEDQGRVPLSRCAADRGSSPVVLDADVPAALADPTAGWGFVHVAAHGGGQGLGQYLQLPRELTAAQALGMKWPASVLMASCHVGRLVNPEDAEPLSFVMALLTGGSQCVVAGMDWIPDVWTGRAAGRIVDAVRDGAVRLDVALRAVQLGSAHQPNARWALLSAYVR</sequence>
<dbReference type="InterPro" id="IPR024983">
    <property type="entry name" value="CHAT_dom"/>
</dbReference>